<protein>
    <submittedName>
        <fullName evidence="4">DUF1793-domain-containing protein</fullName>
    </submittedName>
</protein>
<dbReference type="InterPro" id="IPR033433">
    <property type="entry name" value="GtaA_N"/>
</dbReference>
<reference evidence="4 5" key="1">
    <citation type="submission" date="2018-06" db="EMBL/GenBank/DDBJ databases">
        <title>A transcriptomic atlas of mushroom development highlights an independent origin of complex multicellularity.</title>
        <authorList>
            <consortium name="DOE Joint Genome Institute"/>
            <person name="Krizsan K."/>
            <person name="Almasi E."/>
            <person name="Merenyi Z."/>
            <person name="Sahu N."/>
            <person name="Viragh M."/>
            <person name="Koszo T."/>
            <person name="Mondo S."/>
            <person name="Kiss B."/>
            <person name="Balint B."/>
            <person name="Kues U."/>
            <person name="Barry K."/>
            <person name="Hegedus J.C."/>
            <person name="Henrissat B."/>
            <person name="Johnson J."/>
            <person name="Lipzen A."/>
            <person name="Ohm R."/>
            <person name="Nagy I."/>
            <person name="Pangilinan J."/>
            <person name="Yan J."/>
            <person name="Xiong Y."/>
            <person name="Grigoriev I.V."/>
            <person name="Hibbett D.S."/>
            <person name="Nagy L.G."/>
        </authorList>
    </citation>
    <scope>NUCLEOTIDE SEQUENCE [LARGE SCALE GENOMIC DNA]</scope>
    <source>
        <strain evidence="4 5">SZMC22713</strain>
    </source>
</reference>
<feature type="domain" description="Glutaminase A N-terminal" evidence="3">
    <location>
        <begin position="219"/>
        <end position="300"/>
    </location>
</feature>
<sequence>MGRLQQNLAALLLLFVFVVRAAVTWTATPFNPAAIPLAVRTPYLSCWLSQGSGTALNGAWPSFWTGSTLGWAGYIRVDGDVYNFLGDPNVPGATALKAVQKSFQFTSTRSIFVMEAGPVDLTVEFLSPVEPNDLVLQSLPFSYLSLIASSNDGNTHSVQIYTDISAEWVSGDNSLTANWTTTMNNAVLTHQVQLSSQAIFTEIADHSQYGSAMYSTIAAIFAFASDVGLVSKTAPPVTFAIGHIRDPAIEYITDNNGRQSRSLHFFSQYPQLADAISFFLHDYANAVARANAFDARVTQDAKRISDDYESIVALSIRQAFAATEITVSKNSNGSFNTDDVLMFMKEISSDGNVNTVDVIYPSWPLFLYCNAELGRYLLEGLFLYQATGQYPNKWSVHDLGAHYPQAIGHNDESGNMLIMSLSYTQLTNDNSLISKYFALLDQWTQFLIADSLIPANQISTDDFAGSLANQTNLAIKGIVGIKAMSVISGRLGFAENESNYSSIATSYAMQWQSLATASNEQHLTLSYGNDSSWGLAYNLYADKLLRTNVFPPSVFEMQTAWYKTVVNPFGIPLDTSLSVKFIPSADWEMWTAAIATDNATRDIFVGSIRKVAADGLSGAPCSDWYETTNGQTEGFRARPVVGGNLAMLFELRQIV</sequence>
<dbReference type="PANTHER" id="PTHR31987">
    <property type="entry name" value="GLUTAMINASE A-RELATED"/>
    <property type="match status" value="1"/>
</dbReference>
<keyword evidence="5" id="KW-1185">Reference proteome</keyword>
<dbReference type="AlphaFoldDB" id="A0A4Y7QM19"/>
<feature type="chain" id="PRO_5021438189" evidence="1">
    <location>
        <begin position="22"/>
        <end position="655"/>
    </location>
</feature>
<evidence type="ECO:0000259" key="2">
    <source>
        <dbReference type="Pfam" id="PF16335"/>
    </source>
</evidence>
<dbReference type="InterPro" id="IPR032514">
    <property type="entry name" value="GtaA_central"/>
</dbReference>
<dbReference type="OrthoDB" id="3918848at2759"/>
<keyword evidence="1" id="KW-0732">Signal</keyword>
<dbReference type="InterPro" id="IPR052743">
    <property type="entry name" value="Glutaminase_GtaA"/>
</dbReference>
<feature type="domain" description="Glutaminase A central" evidence="2">
    <location>
        <begin position="305"/>
        <end position="648"/>
    </location>
</feature>
<evidence type="ECO:0000256" key="1">
    <source>
        <dbReference type="SAM" id="SignalP"/>
    </source>
</evidence>
<evidence type="ECO:0000313" key="4">
    <source>
        <dbReference type="EMBL" id="TDL28683.1"/>
    </source>
</evidence>
<evidence type="ECO:0000313" key="5">
    <source>
        <dbReference type="Proteomes" id="UP000294933"/>
    </source>
</evidence>
<organism evidence="4 5">
    <name type="scientific">Rickenella mellea</name>
    <dbReference type="NCBI Taxonomy" id="50990"/>
    <lineage>
        <taxon>Eukaryota</taxon>
        <taxon>Fungi</taxon>
        <taxon>Dikarya</taxon>
        <taxon>Basidiomycota</taxon>
        <taxon>Agaricomycotina</taxon>
        <taxon>Agaricomycetes</taxon>
        <taxon>Hymenochaetales</taxon>
        <taxon>Rickenellaceae</taxon>
        <taxon>Rickenella</taxon>
    </lineage>
</organism>
<accession>A0A4Y7QM19</accession>
<feature type="signal peptide" evidence="1">
    <location>
        <begin position="1"/>
        <end position="21"/>
    </location>
</feature>
<dbReference type="Proteomes" id="UP000294933">
    <property type="component" value="Unassembled WGS sequence"/>
</dbReference>
<proteinExistence type="predicted"/>
<evidence type="ECO:0000259" key="3">
    <source>
        <dbReference type="Pfam" id="PF17168"/>
    </source>
</evidence>
<dbReference type="VEuPathDB" id="FungiDB:BD410DRAFT_811740"/>
<gene>
    <name evidence="4" type="ORF">BD410DRAFT_811740</name>
</gene>
<name>A0A4Y7QM19_9AGAM</name>
<dbReference type="PANTHER" id="PTHR31987:SF1">
    <property type="entry name" value="GLUTAMINASE A"/>
    <property type="match status" value="1"/>
</dbReference>
<dbReference type="EMBL" id="ML170157">
    <property type="protein sequence ID" value="TDL28683.1"/>
    <property type="molecule type" value="Genomic_DNA"/>
</dbReference>
<feature type="domain" description="Glutaminase A N-terminal" evidence="3">
    <location>
        <begin position="108"/>
        <end position="216"/>
    </location>
</feature>
<dbReference type="Pfam" id="PF17168">
    <property type="entry name" value="DUF5127"/>
    <property type="match status" value="2"/>
</dbReference>
<dbReference type="Pfam" id="PF16335">
    <property type="entry name" value="GtaA_6_Hairpin"/>
    <property type="match status" value="1"/>
</dbReference>
<dbReference type="STRING" id="50990.A0A4Y7QM19"/>